<dbReference type="AlphaFoldDB" id="A0A2H0N7G9"/>
<evidence type="ECO:0000313" key="2">
    <source>
        <dbReference type="Proteomes" id="UP000229893"/>
    </source>
</evidence>
<dbReference type="Pfam" id="PF21176">
    <property type="entry name" value="RecR_HhH"/>
    <property type="match status" value="1"/>
</dbReference>
<feature type="non-terminal residue" evidence="1">
    <location>
        <position position="148"/>
    </location>
</feature>
<dbReference type="GO" id="GO:0006281">
    <property type="term" value="P:DNA repair"/>
    <property type="evidence" value="ECO:0007669"/>
    <property type="project" value="InterPro"/>
</dbReference>
<comment type="caution">
    <text evidence="1">The sequence shown here is derived from an EMBL/GenBank/DDBJ whole genome shotgun (WGS) entry which is preliminary data.</text>
</comment>
<dbReference type="PANTHER" id="PTHR30446">
    <property type="entry name" value="RECOMBINATION PROTEIN RECR"/>
    <property type="match status" value="1"/>
</dbReference>
<dbReference type="GO" id="GO:0046872">
    <property type="term" value="F:metal ion binding"/>
    <property type="evidence" value="ECO:0007669"/>
    <property type="project" value="InterPro"/>
</dbReference>
<evidence type="ECO:0008006" key="3">
    <source>
        <dbReference type="Google" id="ProtNLM"/>
    </source>
</evidence>
<dbReference type="Gene3D" id="3.40.1360.10">
    <property type="match status" value="1"/>
</dbReference>
<dbReference type="SUPFAM" id="SSF111304">
    <property type="entry name" value="Recombination protein RecR"/>
    <property type="match status" value="1"/>
</dbReference>
<protein>
    <recommendedName>
        <fullName evidence="3">Recombination protein RecR</fullName>
    </recommendedName>
</protein>
<dbReference type="GO" id="GO:0006310">
    <property type="term" value="P:DNA recombination"/>
    <property type="evidence" value="ECO:0007669"/>
    <property type="project" value="InterPro"/>
</dbReference>
<sequence>MIFSNQTKKLINLLAKLPGIGPRQATRLVFHLVNSEKETLTELIKTLDEVKNINTCPKCFFINEDKDEKFCYICRDESRSPSSIAILEKETDLISLERTNKWRGRYLILGDLKRGGFLNDNQNARLNTLKERIYQEHNGKIDEILVAI</sequence>
<proteinExistence type="predicted"/>
<dbReference type="Proteomes" id="UP000229893">
    <property type="component" value="Unassembled WGS sequence"/>
</dbReference>
<dbReference type="EMBL" id="PCWO01000032">
    <property type="protein sequence ID" value="PIR04852.1"/>
    <property type="molecule type" value="Genomic_DNA"/>
</dbReference>
<reference evidence="1 2" key="1">
    <citation type="submission" date="2017-09" db="EMBL/GenBank/DDBJ databases">
        <title>Depth-based differentiation of microbial function through sediment-hosted aquifers and enrichment of novel symbionts in the deep terrestrial subsurface.</title>
        <authorList>
            <person name="Probst A.J."/>
            <person name="Ladd B."/>
            <person name="Jarett J.K."/>
            <person name="Geller-Mcgrath D.E."/>
            <person name="Sieber C.M."/>
            <person name="Emerson J.B."/>
            <person name="Anantharaman K."/>
            <person name="Thomas B.C."/>
            <person name="Malmstrom R."/>
            <person name="Stieglmeier M."/>
            <person name="Klingl A."/>
            <person name="Woyke T."/>
            <person name="Ryan C.M."/>
            <person name="Banfield J.F."/>
        </authorList>
    </citation>
    <scope>NUCLEOTIDE SEQUENCE [LARGE SCALE GENOMIC DNA]</scope>
    <source>
        <strain evidence="1">CG11_big_fil_rev_8_21_14_0_20_35_14</strain>
    </source>
</reference>
<dbReference type="PANTHER" id="PTHR30446:SF0">
    <property type="entry name" value="RECOMBINATION PROTEIN RECR"/>
    <property type="match status" value="1"/>
</dbReference>
<evidence type="ECO:0000313" key="1">
    <source>
        <dbReference type="EMBL" id="PIR04852.1"/>
    </source>
</evidence>
<accession>A0A2H0N7G9</accession>
<name>A0A2H0N7G9_9BACT</name>
<dbReference type="Gene3D" id="1.10.8.420">
    <property type="entry name" value="RecR Domain 1"/>
    <property type="match status" value="1"/>
</dbReference>
<dbReference type="InterPro" id="IPR000093">
    <property type="entry name" value="DNA_Rcmb_RecR"/>
</dbReference>
<organism evidence="1 2">
    <name type="scientific">Candidatus Liptonbacteria bacterium CG11_big_fil_rev_8_21_14_0_20_35_14</name>
    <dbReference type="NCBI Taxonomy" id="1974634"/>
    <lineage>
        <taxon>Bacteria</taxon>
        <taxon>Candidatus Liptoniibacteriota</taxon>
    </lineage>
</organism>
<dbReference type="InterPro" id="IPR023627">
    <property type="entry name" value="Rcmb_RecR"/>
</dbReference>
<dbReference type="GO" id="GO:0003677">
    <property type="term" value="F:DNA binding"/>
    <property type="evidence" value="ECO:0007669"/>
    <property type="project" value="InterPro"/>
</dbReference>
<gene>
    <name evidence="1" type="ORF">COV57_02365</name>
</gene>